<dbReference type="eggNOG" id="KOG2146">
    <property type="taxonomic scope" value="Eukaryota"/>
</dbReference>
<dbReference type="PROSITE" id="PS51025">
    <property type="entry name" value="PWI"/>
    <property type="match status" value="1"/>
</dbReference>
<evidence type="ECO:0000313" key="5">
    <source>
        <dbReference type="Proteomes" id="UP000003786"/>
    </source>
</evidence>
<dbReference type="GO" id="GO:0006397">
    <property type="term" value="P:mRNA processing"/>
    <property type="evidence" value="ECO:0007669"/>
    <property type="project" value="UniProtKB-KW"/>
</dbReference>
<dbReference type="GO" id="GO:0003723">
    <property type="term" value="F:RNA binding"/>
    <property type="evidence" value="ECO:0007669"/>
    <property type="project" value="TreeGrafter"/>
</dbReference>
<reference evidence="4 5" key="1">
    <citation type="journal article" date="2012" name="MBio">
        <title>Comparative genome analysis of three eukaryotic parasites with differing abilities to transform leukocytes reveals key mediators of Theileria-induced leukocyte transformation.</title>
        <authorList>
            <person name="Hayashida K."/>
            <person name="Hara Y."/>
            <person name="Abe T."/>
            <person name="Yamasaki C."/>
            <person name="Toyoda A."/>
            <person name="Kosuge T."/>
            <person name="Suzuki Y."/>
            <person name="Sato Y."/>
            <person name="Kawashima S."/>
            <person name="Katayama T."/>
            <person name="Wakaguri H."/>
            <person name="Inoue N."/>
            <person name="Homma K."/>
            <person name="Tada-Umezaki M."/>
            <person name="Yagi Y."/>
            <person name="Fujii Y."/>
            <person name="Habara T."/>
            <person name="Kanehisa M."/>
            <person name="Watanabe H."/>
            <person name="Ito K."/>
            <person name="Gojobori T."/>
            <person name="Sugawara H."/>
            <person name="Imanishi T."/>
            <person name="Weir W."/>
            <person name="Gardner M."/>
            <person name="Pain A."/>
            <person name="Shiels B."/>
            <person name="Hattori M."/>
            <person name="Nene V."/>
            <person name="Sugimoto C."/>
        </authorList>
    </citation>
    <scope>NUCLEOTIDE SEQUENCE [LARGE SCALE GENOMIC DNA]</scope>
    <source>
        <strain evidence="4 5">Shintoku</strain>
    </source>
</reference>
<dbReference type="Pfam" id="PF01480">
    <property type="entry name" value="PWI"/>
    <property type="match status" value="1"/>
</dbReference>
<dbReference type="Proteomes" id="UP000003786">
    <property type="component" value="Chromosome 2"/>
</dbReference>
<dbReference type="InterPro" id="IPR002483">
    <property type="entry name" value="PWI_dom"/>
</dbReference>
<organism evidence="4 5">
    <name type="scientific">Theileria orientalis strain Shintoku</name>
    <dbReference type="NCBI Taxonomy" id="869250"/>
    <lineage>
        <taxon>Eukaryota</taxon>
        <taxon>Sar</taxon>
        <taxon>Alveolata</taxon>
        <taxon>Apicomplexa</taxon>
        <taxon>Aconoidasida</taxon>
        <taxon>Piroplasmida</taxon>
        <taxon>Theileriidae</taxon>
        <taxon>Theileria</taxon>
    </lineage>
</organism>
<evidence type="ECO:0000259" key="3">
    <source>
        <dbReference type="PROSITE" id="PS51025"/>
    </source>
</evidence>
<dbReference type="InterPro" id="IPR036483">
    <property type="entry name" value="PWI_dom_sf"/>
</dbReference>
<dbReference type="GeneID" id="20714513"/>
<feature type="region of interest" description="Disordered" evidence="2">
    <location>
        <begin position="174"/>
        <end position="219"/>
    </location>
</feature>
<dbReference type="Gene3D" id="1.20.1390.10">
    <property type="entry name" value="PWI domain"/>
    <property type="match status" value="1"/>
</dbReference>
<keyword evidence="5" id="KW-1185">Reference proteome</keyword>
<dbReference type="PANTHER" id="PTHR23148:SF0">
    <property type="entry name" value="SERINE_ARGININE REPETITIVE MATRIX PROTEIN 1"/>
    <property type="match status" value="1"/>
</dbReference>
<dbReference type="OrthoDB" id="163257at2759"/>
<dbReference type="SMART" id="SM00311">
    <property type="entry name" value="PWI"/>
    <property type="match status" value="1"/>
</dbReference>
<dbReference type="STRING" id="869250.J4C3A4"/>
<evidence type="ECO:0000256" key="1">
    <source>
        <dbReference type="ARBA" id="ARBA00022664"/>
    </source>
</evidence>
<dbReference type="AlphaFoldDB" id="J4C3A4"/>
<evidence type="ECO:0000313" key="4">
    <source>
        <dbReference type="EMBL" id="BAM40096.1"/>
    </source>
</evidence>
<proteinExistence type="predicted"/>
<evidence type="ECO:0000256" key="2">
    <source>
        <dbReference type="SAM" id="MobiDB-lite"/>
    </source>
</evidence>
<sequence length="219" mass="24698">MSSWMGSENDSSLFIFLSSPICFEMFQPRNFTKGDDNNPILVGKEKELYESKNWPKSFSKPVNITKVRIDAFKPWITKRVSELMGVEDDIVVDYCIGQLKDLGESDAKRNSQLAGDGGAVFNEKPKLDPKRLQISLTGFMAKKAGVFVRELWDLLLSAQDSEHGIPQLFIDEKKQELKGQRRPQAQSTRPLRRRTEQPLQAGEERAGALQGEAPSPRQG</sequence>
<dbReference type="GO" id="GO:0005681">
    <property type="term" value="C:spliceosomal complex"/>
    <property type="evidence" value="ECO:0007669"/>
    <property type="project" value="TreeGrafter"/>
</dbReference>
<dbReference type="EMBL" id="AP011947">
    <property type="protein sequence ID" value="BAM40096.1"/>
    <property type="molecule type" value="Genomic_DNA"/>
</dbReference>
<dbReference type="RefSeq" id="XP_009690397.1">
    <property type="nucleotide sequence ID" value="XM_009692102.1"/>
</dbReference>
<protein>
    <submittedName>
        <fullName evidence="4">Splicing factor</fullName>
    </submittedName>
</protein>
<accession>J4C3A4</accession>
<name>J4C3A4_THEOR</name>
<dbReference type="KEGG" id="tot:TOT_020000359"/>
<dbReference type="InterPro" id="IPR052225">
    <property type="entry name" value="Ser/Arg_repetitive_matrix"/>
</dbReference>
<feature type="domain" description="PWI" evidence="3">
    <location>
        <begin position="51"/>
        <end position="172"/>
    </location>
</feature>
<keyword evidence="1" id="KW-0507">mRNA processing</keyword>
<dbReference type="VEuPathDB" id="PiroplasmaDB:TOT_020000359"/>
<gene>
    <name evidence="4" type="ORF">TOT_020000359</name>
</gene>
<dbReference type="PANTHER" id="PTHR23148">
    <property type="entry name" value="SERINE/ARGININE REGULATED NUCLEAR MATRIX PROTEIN"/>
    <property type="match status" value="1"/>
</dbReference>
<dbReference type="GO" id="GO:0048024">
    <property type="term" value="P:regulation of mRNA splicing, via spliceosome"/>
    <property type="evidence" value="ECO:0007669"/>
    <property type="project" value="TreeGrafter"/>
</dbReference>
<dbReference type="SUPFAM" id="SSF101233">
    <property type="entry name" value="PWI domain"/>
    <property type="match status" value="1"/>
</dbReference>